<feature type="domain" description="BTB" evidence="1">
    <location>
        <begin position="24"/>
        <end position="95"/>
    </location>
</feature>
<dbReference type="Gene3D" id="3.30.710.10">
    <property type="entry name" value="Potassium Channel Kv1.1, Chain A"/>
    <property type="match status" value="1"/>
</dbReference>
<proteinExistence type="predicted"/>
<keyword evidence="3" id="KW-1185">Reference proteome</keyword>
<name>A0AAN8RTI0_9PEZI</name>
<accession>A0AAN8RTI0</accession>
<dbReference type="CDD" id="cd18186">
    <property type="entry name" value="BTB_POZ_ZBTB_KLHL-like"/>
    <property type="match status" value="1"/>
</dbReference>
<dbReference type="AlphaFoldDB" id="A0AAN8RTI0"/>
<sequence>MDLETGEIWNKEAFLNLFNKPAMADLIISVGMGQQEQIYYAHELIVSAASENLKDLCRTEAKEDNRRVINLPHLDSEAMGIVLRWIYGDRHPFSGVTSTLLASHIIFAASDLGLPTVGRVALDYLGTLIDEKTDNESSIVGTNDDGDDPTVRVFTDPPCYWLAVKDICNWAYGWSLNELSSVVEDLTTAFPTQPMWLTELSKYLNPTLLAVLLLEREQRLRNLSSCINCQPPPMKGLNLPDGRKSQCSGCGAIGPAMNIRMEVVKLDTVIPISGYEEAQVAKVG</sequence>
<dbReference type="SUPFAM" id="SSF54695">
    <property type="entry name" value="POZ domain"/>
    <property type="match status" value="1"/>
</dbReference>
<dbReference type="EMBL" id="JAVHJM010000014">
    <property type="protein sequence ID" value="KAK6498146.1"/>
    <property type="molecule type" value="Genomic_DNA"/>
</dbReference>
<evidence type="ECO:0000313" key="3">
    <source>
        <dbReference type="Proteomes" id="UP001307849"/>
    </source>
</evidence>
<dbReference type="Proteomes" id="UP001307849">
    <property type="component" value="Unassembled WGS sequence"/>
</dbReference>
<evidence type="ECO:0000313" key="2">
    <source>
        <dbReference type="EMBL" id="KAK6498146.1"/>
    </source>
</evidence>
<organism evidence="2 3">
    <name type="scientific">Arthrobotrys conoides</name>
    <dbReference type="NCBI Taxonomy" id="74498"/>
    <lineage>
        <taxon>Eukaryota</taxon>
        <taxon>Fungi</taxon>
        <taxon>Dikarya</taxon>
        <taxon>Ascomycota</taxon>
        <taxon>Pezizomycotina</taxon>
        <taxon>Orbiliomycetes</taxon>
        <taxon>Orbiliales</taxon>
        <taxon>Orbiliaceae</taxon>
        <taxon>Arthrobotrys</taxon>
    </lineage>
</organism>
<dbReference type="PROSITE" id="PS50097">
    <property type="entry name" value="BTB"/>
    <property type="match status" value="1"/>
</dbReference>
<comment type="caution">
    <text evidence="2">The sequence shown here is derived from an EMBL/GenBank/DDBJ whole genome shotgun (WGS) entry which is preliminary data.</text>
</comment>
<dbReference type="Pfam" id="PF00651">
    <property type="entry name" value="BTB"/>
    <property type="match status" value="1"/>
</dbReference>
<protein>
    <recommendedName>
        <fullName evidence="1">BTB domain-containing protein</fullName>
    </recommendedName>
</protein>
<evidence type="ECO:0000259" key="1">
    <source>
        <dbReference type="PROSITE" id="PS50097"/>
    </source>
</evidence>
<dbReference type="InterPro" id="IPR000210">
    <property type="entry name" value="BTB/POZ_dom"/>
</dbReference>
<gene>
    <name evidence="2" type="ORF">TWF506_004385</name>
</gene>
<reference evidence="2 3" key="1">
    <citation type="submission" date="2019-10" db="EMBL/GenBank/DDBJ databases">
        <authorList>
            <person name="Palmer J.M."/>
        </authorList>
    </citation>
    <scope>NUCLEOTIDE SEQUENCE [LARGE SCALE GENOMIC DNA]</scope>
    <source>
        <strain evidence="2 3">TWF506</strain>
    </source>
</reference>
<dbReference type="InterPro" id="IPR011333">
    <property type="entry name" value="SKP1/BTB/POZ_sf"/>
</dbReference>